<gene>
    <name evidence="1" type="ORF">HK097_010612</name>
</gene>
<protein>
    <recommendedName>
        <fullName evidence="3">F-box domain-containing protein</fullName>
    </recommendedName>
</protein>
<name>A0AAD5X3Y4_9FUNG</name>
<dbReference type="EMBL" id="JADGJD010000080">
    <property type="protein sequence ID" value="KAJ3055411.1"/>
    <property type="molecule type" value="Genomic_DNA"/>
</dbReference>
<evidence type="ECO:0008006" key="3">
    <source>
        <dbReference type="Google" id="ProtNLM"/>
    </source>
</evidence>
<accession>A0AAD5X3Y4</accession>
<evidence type="ECO:0000313" key="2">
    <source>
        <dbReference type="Proteomes" id="UP001212841"/>
    </source>
</evidence>
<dbReference type="CDD" id="cd09917">
    <property type="entry name" value="F-box_SF"/>
    <property type="match status" value="1"/>
</dbReference>
<evidence type="ECO:0000313" key="1">
    <source>
        <dbReference type="EMBL" id="KAJ3055411.1"/>
    </source>
</evidence>
<dbReference type="Proteomes" id="UP001212841">
    <property type="component" value="Unassembled WGS sequence"/>
</dbReference>
<sequence>MRDRTPRTLITLPTELLEDIVLRLPSLGTAAATCRTLKDLTSHPSTQRRWIAQWFLNRTGTEVQKHRGIIPTSFLRSELPEDPVETLWRLLLTDPAEPFDRLSLLYEETREDPPVNRFYVNGIVRRAPISRVLGTPNAEYASTVLVNGSPLEYLLSVFPPPLDAVWHPGNGYSPRGPAGERFWTSIMMFAAFHNLVGAFRLALEKVIVGVGEGWKDICQDAMQSAVMGGAIDVVRFFVSSGIRLRTTSGVGRVSRVGWKDCLREAVEEADFEDAESSMHRARVVQCFLEACGNGRDDDGMGIWDHLMPLGAGDAGVMEVLLRRACPNKLAAFNANNLTIAQLHNIALDHLTKIHNRAAPDFYVDSIARIAIVARRLDILLPIGRHFTAFQSATIPRTYLEHLMRLLHLAIAPPSRSTNDTSSDVLATAEIIQFLLNHIPAESWALPSTPPAASPMFEHLLPPPPHPSIPLPSPRSPSRTKEFLDLTVKTGNPAVLVHMLRHGLDLSHPHAHRAVSGSLTVGIMRRPYSDHAKRGLDYLVDIGQVDVRRDGGFAAQVAAESGDIESLEWLRSKGLEYGGRDGWIALTKSREVMNRQLDSRFDFAAGERMKERARLAGLGVQWLEAIGAGSEWDGGYQMGR</sequence>
<keyword evidence="2" id="KW-1185">Reference proteome</keyword>
<comment type="caution">
    <text evidence="1">The sequence shown here is derived from an EMBL/GenBank/DDBJ whole genome shotgun (WGS) entry which is preliminary data.</text>
</comment>
<proteinExistence type="predicted"/>
<organism evidence="1 2">
    <name type="scientific">Rhizophlyctis rosea</name>
    <dbReference type="NCBI Taxonomy" id="64517"/>
    <lineage>
        <taxon>Eukaryota</taxon>
        <taxon>Fungi</taxon>
        <taxon>Fungi incertae sedis</taxon>
        <taxon>Chytridiomycota</taxon>
        <taxon>Chytridiomycota incertae sedis</taxon>
        <taxon>Chytridiomycetes</taxon>
        <taxon>Rhizophlyctidales</taxon>
        <taxon>Rhizophlyctidaceae</taxon>
        <taxon>Rhizophlyctis</taxon>
    </lineage>
</organism>
<reference evidence="1" key="1">
    <citation type="submission" date="2020-05" db="EMBL/GenBank/DDBJ databases">
        <title>Phylogenomic resolution of chytrid fungi.</title>
        <authorList>
            <person name="Stajich J.E."/>
            <person name="Amses K."/>
            <person name="Simmons R."/>
            <person name="Seto K."/>
            <person name="Myers J."/>
            <person name="Bonds A."/>
            <person name="Quandt C.A."/>
            <person name="Barry K."/>
            <person name="Liu P."/>
            <person name="Grigoriev I."/>
            <person name="Longcore J.E."/>
            <person name="James T.Y."/>
        </authorList>
    </citation>
    <scope>NUCLEOTIDE SEQUENCE</scope>
    <source>
        <strain evidence="1">JEL0318</strain>
    </source>
</reference>
<dbReference type="AlphaFoldDB" id="A0AAD5X3Y4"/>